<protein>
    <submittedName>
        <fullName evidence="1">Uncharacterized protein</fullName>
    </submittedName>
</protein>
<name>A0A0D7B3H7_9AGAR</name>
<accession>A0A0D7B3H7</accession>
<gene>
    <name evidence="1" type="ORF">CYLTODRAFT_73284</name>
</gene>
<proteinExistence type="predicted"/>
<evidence type="ECO:0000313" key="1">
    <source>
        <dbReference type="EMBL" id="KIY65153.1"/>
    </source>
</evidence>
<sequence>MLSVHTITLRYRPSWIGPLLSRLPFSSTVIILSLHPVFGSMSRPPWMALANLPAGMFTSALNFQVGLHLQCLRFLRRKHRHHDYPAALSL</sequence>
<dbReference type="Proteomes" id="UP000054007">
    <property type="component" value="Unassembled WGS sequence"/>
</dbReference>
<keyword evidence="2" id="KW-1185">Reference proteome</keyword>
<organism evidence="1 2">
    <name type="scientific">Cylindrobasidium torrendii FP15055 ss-10</name>
    <dbReference type="NCBI Taxonomy" id="1314674"/>
    <lineage>
        <taxon>Eukaryota</taxon>
        <taxon>Fungi</taxon>
        <taxon>Dikarya</taxon>
        <taxon>Basidiomycota</taxon>
        <taxon>Agaricomycotina</taxon>
        <taxon>Agaricomycetes</taxon>
        <taxon>Agaricomycetidae</taxon>
        <taxon>Agaricales</taxon>
        <taxon>Marasmiineae</taxon>
        <taxon>Physalacriaceae</taxon>
        <taxon>Cylindrobasidium</taxon>
    </lineage>
</organism>
<dbReference type="EMBL" id="KN880602">
    <property type="protein sequence ID" value="KIY65153.1"/>
    <property type="molecule type" value="Genomic_DNA"/>
</dbReference>
<evidence type="ECO:0000313" key="2">
    <source>
        <dbReference type="Proteomes" id="UP000054007"/>
    </source>
</evidence>
<dbReference type="AlphaFoldDB" id="A0A0D7B3H7"/>
<reference evidence="1 2" key="1">
    <citation type="journal article" date="2015" name="Fungal Genet. Biol.">
        <title>Evolution of novel wood decay mechanisms in Agaricales revealed by the genome sequences of Fistulina hepatica and Cylindrobasidium torrendii.</title>
        <authorList>
            <person name="Floudas D."/>
            <person name="Held B.W."/>
            <person name="Riley R."/>
            <person name="Nagy L.G."/>
            <person name="Koehler G."/>
            <person name="Ransdell A.S."/>
            <person name="Younus H."/>
            <person name="Chow J."/>
            <person name="Chiniquy J."/>
            <person name="Lipzen A."/>
            <person name="Tritt A."/>
            <person name="Sun H."/>
            <person name="Haridas S."/>
            <person name="LaButti K."/>
            <person name="Ohm R.A."/>
            <person name="Kues U."/>
            <person name="Blanchette R.A."/>
            <person name="Grigoriev I.V."/>
            <person name="Minto R.E."/>
            <person name="Hibbett D.S."/>
        </authorList>
    </citation>
    <scope>NUCLEOTIDE SEQUENCE [LARGE SCALE GENOMIC DNA]</scope>
    <source>
        <strain evidence="1 2">FP15055 ss-10</strain>
    </source>
</reference>